<evidence type="ECO:0000256" key="28">
    <source>
        <dbReference type="ARBA" id="ARBA00043673"/>
    </source>
</evidence>
<protein>
    <recommendedName>
        <fullName evidence="37">CMP-N-acetylneuraminate-beta-galactosamide-alpha-2,3-sialyltransferase 4</fullName>
        <ecNumber evidence="25">2.4.3.2</ecNumber>
        <ecNumber evidence="26">2.4.3.4</ecNumber>
        <ecNumber evidence="33">2.4.3.6</ecNumber>
        <ecNumber evidence="6">3.6.1.59</ecNumber>
    </recommendedName>
    <alternativeName>
        <fullName evidence="38">Alpha 2,3-sialyltransferase IV</fullName>
    </alternativeName>
    <alternativeName>
        <fullName evidence="23">DCS-1</fullName>
    </alternativeName>
    <alternativeName>
        <fullName evidence="20">Decapping scavenger enzyme</fullName>
    </alternativeName>
    <alternativeName>
        <fullName evidence="27">Gal-beta-1,3-GalNAc-alpha-2,3-sialyltransferase</fullName>
    </alternativeName>
    <alternativeName>
        <fullName evidence="40">Gal-beta-1,4-GlcNAc-alpha-2,3-sialyltransferase</fullName>
    </alternativeName>
    <alternativeName>
        <fullName evidence="21">Hint-related 7meGMP-directed hydrolase</fullName>
    </alternativeName>
    <alternativeName>
        <fullName evidence="19">Histidine triad nucleotide-binding protein 5</fullName>
    </alternativeName>
    <alternativeName>
        <fullName evidence="22">Histidine triad protein member 5</fullName>
    </alternativeName>
    <alternativeName>
        <fullName evidence="39">N-acetyllactosaminide alpha-2,3-sialyltransferase</fullName>
    </alternativeName>
    <alternativeName>
        <fullName evidence="41">ST3Gal IV</fullName>
    </alternativeName>
    <alternativeName>
        <fullName evidence="18">Scavenger mRNA-decapping enzyme DcpS</fullName>
    </alternativeName>
    <alternativeName>
        <fullName evidence="42">Sialyltransferase 4C</fullName>
    </alternativeName>
    <alternativeName>
        <fullName evidence="7">m7GpppX diphosphatase</fullName>
    </alternativeName>
</protein>
<evidence type="ECO:0000256" key="17">
    <source>
        <dbReference type="ARBA" id="ARBA00023180"/>
    </source>
</evidence>
<keyword evidence="16" id="KW-1015">Disulfide bond</keyword>
<dbReference type="InterPro" id="IPR051142">
    <property type="entry name" value="Glycosyltransferase_29"/>
</dbReference>
<evidence type="ECO:0000256" key="13">
    <source>
        <dbReference type="ARBA" id="ARBA00023034"/>
    </source>
</evidence>
<dbReference type="EC" id="3.6.1.59" evidence="6"/>
<dbReference type="Gene3D" id="3.30.2240.10">
    <property type="entry name" value="mRNA decapping enzyme DcpS N-terminal domain"/>
    <property type="match status" value="1"/>
</dbReference>
<comment type="similarity">
    <text evidence="3">Belongs to the glycosyltransferase 29 family.</text>
</comment>
<dbReference type="InterPro" id="IPR011145">
    <property type="entry name" value="Scavenger_mRNA_decap_enz_N"/>
</dbReference>
<evidence type="ECO:0000256" key="41">
    <source>
        <dbReference type="ARBA" id="ARBA00081234"/>
    </source>
</evidence>
<evidence type="ECO:0000256" key="20">
    <source>
        <dbReference type="ARBA" id="ARBA00030609"/>
    </source>
</evidence>
<evidence type="ECO:0000256" key="19">
    <source>
        <dbReference type="ARBA" id="ARBA00030042"/>
    </source>
</evidence>
<dbReference type="GO" id="GO:0008118">
    <property type="term" value="F:N-acetyllactosaminide alpha-2,3-sialyltransferase activity"/>
    <property type="evidence" value="ECO:0007669"/>
    <property type="project" value="UniProtKB-EC"/>
</dbReference>
<keyword evidence="45" id="KW-1185">Reference proteome</keyword>
<dbReference type="PANTHER" id="PTHR13713:SF57">
    <property type="entry name" value="CMP-N-ACETYLNEURAMINATE-BETA-GALACTOSAMIDE-ALPHA-2,3-SIALYLTRANSFERASE 4"/>
    <property type="match status" value="1"/>
</dbReference>
<evidence type="ECO:0000256" key="44">
    <source>
        <dbReference type="SAM" id="Phobius"/>
    </source>
</evidence>
<evidence type="ECO:0000256" key="32">
    <source>
        <dbReference type="ARBA" id="ARBA00049294"/>
    </source>
</evidence>
<evidence type="ECO:0000256" key="27">
    <source>
        <dbReference type="ARBA" id="ARBA00042448"/>
    </source>
</evidence>
<dbReference type="Pfam" id="PF05652">
    <property type="entry name" value="DcpS"/>
    <property type="match status" value="1"/>
</dbReference>
<dbReference type="RefSeq" id="XP_029337773.1">
    <property type="nucleotide sequence ID" value="XM_029481913.1"/>
</dbReference>
<evidence type="ECO:0000256" key="43">
    <source>
        <dbReference type="SAM" id="MobiDB-lite"/>
    </source>
</evidence>
<comment type="catalytic activity">
    <reaction evidence="32">
        <text>a beta-D-galactosyl-(1-&gt;4)-N-acetyl-beta-D-glucosaminyl derivative + CMP-N-acetyl-beta-neuraminate = an N-acetyl-alpha-neuraminyl-(2-&gt;3)-beta-D-galactosyl-(1-&gt;4)-N-acetyl-beta-D-glucosaminyl derivative + CMP + H(+)</text>
        <dbReference type="Rhea" id="RHEA:52316"/>
        <dbReference type="ChEBI" id="CHEBI:15378"/>
        <dbReference type="ChEBI" id="CHEBI:57812"/>
        <dbReference type="ChEBI" id="CHEBI:60377"/>
        <dbReference type="ChEBI" id="CHEBI:133507"/>
        <dbReference type="ChEBI" id="CHEBI:136545"/>
        <dbReference type="EC" id="2.4.3.6"/>
    </reaction>
    <physiologicalReaction direction="left-to-right" evidence="32">
        <dbReference type="Rhea" id="RHEA:52317"/>
    </physiologicalReaction>
</comment>
<dbReference type="Pfam" id="PF11969">
    <property type="entry name" value="DcpS_C"/>
    <property type="match status" value="1"/>
</dbReference>
<evidence type="ECO:0000256" key="3">
    <source>
        <dbReference type="ARBA" id="ARBA00006003"/>
    </source>
</evidence>
<keyword evidence="11" id="KW-0735">Signal-anchor</keyword>
<reference evidence="46" key="1">
    <citation type="submission" date="2025-08" db="UniProtKB">
        <authorList>
            <consortium name="RefSeq"/>
        </authorList>
    </citation>
    <scope>IDENTIFICATION</scope>
</reference>
<gene>
    <name evidence="46" type="primary">LOC110302302</name>
</gene>
<dbReference type="EC" id="2.4.3.6" evidence="33"/>
<evidence type="ECO:0000256" key="37">
    <source>
        <dbReference type="ARBA" id="ARBA00072813"/>
    </source>
</evidence>
<evidence type="ECO:0000256" key="38">
    <source>
        <dbReference type="ARBA" id="ARBA00075868"/>
    </source>
</evidence>
<evidence type="ECO:0000256" key="21">
    <source>
        <dbReference type="ARBA" id="ARBA00030789"/>
    </source>
</evidence>
<comment type="similarity">
    <text evidence="4">Belongs to the HIT family.</text>
</comment>
<dbReference type="GO" id="GO:0032580">
    <property type="term" value="C:Golgi cisterna membrane"/>
    <property type="evidence" value="ECO:0007669"/>
    <property type="project" value="UniProtKB-SubCell"/>
</dbReference>
<comment type="catalytic activity">
    <reaction evidence="29">
        <text>a ganglioside GM1 (d18:1(4E)) + CMP-N-acetyl-beta-neuraminate = a ganglioside GD1a (d18:1(4E)) + CMP + H(+)</text>
        <dbReference type="Rhea" id="RHEA:18021"/>
        <dbReference type="ChEBI" id="CHEBI:15378"/>
        <dbReference type="ChEBI" id="CHEBI:57812"/>
        <dbReference type="ChEBI" id="CHEBI:60377"/>
        <dbReference type="ChEBI" id="CHEBI:77709"/>
        <dbReference type="ChEBI" id="CHEBI:78445"/>
        <dbReference type="EC" id="2.4.3.2"/>
    </reaction>
    <physiologicalReaction direction="left-to-right" evidence="29">
        <dbReference type="Rhea" id="RHEA:18022"/>
    </physiologicalReaction>
</comment>
<keyword evidence="9" id="KW-0808">Transferase</keyword>
<dbReference type="Proteomes" id="UP000515126">
    <property type="component" value="Chromosome 9"/>
</dbReference>
<dbReference type="InterPro" id="IPR038578">
    <property type="entry name" value="GT29-like_sf"/>
</dbReference>
<keyword evidence="17" id="KW-0325">Glycoprotein</keyword>
<keyword evidence="12 44" id="KW-1133">Transmembrane helix</keyword>
<keyword evidence="10 44" id="KW-0812">Transmembrane</keyword>
<evidence type="ECO:0000256" key="8">
    <source>
        <dbReference type="ARBA" id="ARBA00022676"/>
    </source>
</evidence>
<comment type="catalytic activity">
    <reaction evidence="34">
        <text>a neolactoside nLc4Cer + CMP-N-acetyl-beta-neuraminate = a neolactoside IV(3)-alpha-NeuAc-nLc4Cer + CMP + H(+)</text>
        <dbReference type="Rhea" id="RHEA:65432"/>
        <dbReference type="ChEBI" id="CHEBI:15378"/>
        <dbReference type="ChEBI" id="CHEBI:57812"/>
        <dbReference type="ChEBI" id="CHEBI:60377"/>
        <dbReference type="ChEBI" id="CHEBI:90376"/>
        <dbReference type="ChEBI" id="CHEBI:90390"/>
    </reaction>
    <physiologicalReaction direction="left-to-right" evidence="34">
        <dbReference type="Rhea" id="RHEA:65433"/>
    </physiologicalReaction>
</comment>
<evidence type="ECO:0000256" key="29">
    <source>
        <dbReference type="ARBA" id="ARBA00043773"/>
    </source>
</evidence>
<dbReference type="InterPro" id="IPR001675">
    <property type="entry name" value="Glyco_trans_29"/>
</dbReference>
<dbReference type="InterPro" id="IPR036265">
    <property type="entry name" value="HIT-like_sf"/>
</dbReference>
<dbReference type="FunFam" id="3.30.200.40:FF:000001">
    <property type="entry name" value="m7GpppX diphosphatase"/>
    <property type="match status" value="1"/>
</dbReference>
<dbReference type="GO" id="GO:0000290">
    <property type="term" value="P:deadenylation-dependent decapping of nuclear-transcribed mRNA"/>
    <property type="evidence" value="ECO:0007669"/>
    <property type="project" value="InterPro"/>
</dbReference>
<dbReference type="Gene3D" id="3.30.428.10">
    <property type="entry name" value="HIT-like"/>
    <property type="match status" value="1"/>
</dbReference>
<dbReference type="Gene3D" id="3.90.1480.20">
    <property type="entry name" value="Glycosyl transferase family 29"/>
    <property type="match status" value="1"/>
</dbReference>
<evidence type="ECO:0000256" key="11">
    <source>
        <dbReference type="ARBA" id="ARBA00022968"/>
    </source>
</evidence>
<evidence type="ECO:0000256" key="23">
    <source>
        <dbReference type="ARBA" id="ARBA00032946"/>
    </source>
</evidence>
<evidence type="ECO:0000256" key="31">
    <source>
        <dbReference type="ARBA" id="ARBA00048222"/>
    </source>
</evidence>
<evidence type="ECO:0000256" key="26">
    <source>
        <dbReference type="ARBA" id="ARBA00039107"/>
    </source>
</evidence>
<dbReference type="GeneID" id="110302302"/>
<dbReference type="GO" id="GO:0009247">
    <property type="term" value="P:glycolipid biosynthetic process"/>
    <property type="evidence" value="ECO:0007669"/>
    <property type="project" value="TreeGrafter"/>
</dbReference>
<comment type="catalytic activity">
    <reaction evidence="36">
        <text>a ganglioside GT1c (d18:1(4E)) + CMP-N-acetyl-beta-neuraminate = a ganglioside GQ1c (d18:1(4E)) + CMP + H(+)</text>
        <dbReference type="Rhea" id="RHEA:47588"/>
        <dbReference type="ChEBI" id="CHEBI:15378"/>
        <dbReference type="ChEBI" id="CHEBI:57812"/>
        <dbReference type="ChEBI" id="CHEBI:60377"/>
        <dbReference type="ChEBI" id="CHEBI:87789"/>
        <dbReference type="ChEBI" id="CHEBI:87791"/>
    </reaction>
    <physiologicalReaction direction="left-to-right" evidence="36">
        <dbReference type="Rhea" id="RHEA:47589"/>
    </physiologicalReaction>
</comment>
<name>A0A6P7R984_MUSCR</name>
<evidence type="ECO:0000256" key="9">
    <source>
        <dbReference type="ARBA" id="ARBA00022679"/>
    </source>
</evidence>
<comment type="catalytic activity">
    <reaction evidence="28">
        <text>a ganglioside GA1 (d18:1(4E)) + CMP-N-acetyl-beta-neuraminate = a ganglioside GM1b (d18:1(4E)) + CMP + H(+)</text>
        <dbReference type="Rhea" id="RHEA:47560"/>
        <dbReference type="ChEBI" id="CHEBI:15378"/>
        <dbReference type="ChEBI" id="CHEBI:27938"/>
        <dbReference type="ChEBI" id="CHEBI:57812"/>
        <dbReference type="ChEBI" id="CHEBI:60377"/>
        <dbReference type="ChEBI" id="CHEBI:78568"/>
    </reaction>
    <physiologicalReaction direction="left-to-right" evidence="28">
        <dbReference type="Rhea" id="RHEA:47561"/>
    </physiologicalReaction>
</comment>
<dbReference type="GO" id="GO:0003836">
    <property type="term" value="F:beta-galactoside (CMP) alpha-2,3-sialyltransferase activity"/>
    <property type="evidence" value="ECO:0007669"/>
    <property type="project" value="UniProtKB-EC"/>
</dbReference>
<evidence type="ECO:0000256" key="34">
    <source>
        <dbReference type="ARBA" id="ARBA00051076"/>
    </source>
</evidence>
<evidence type="ECO:0000256" key="7">
    <source>
        <dbReference type="ARBA" id="ARBA00015636"/>
    </source>
</evidence>
<dbReference type="FunFam" id="3.90.1480.20:FF:000005">
    <property type="entry name" value="ST3 beta-galactoside alpha-2,3-sialyltransferase 4"/>
    <property type="match status" value="1"/>
</dbReference>
<evidence type="ECO:0000256" key="35">
    <source>
        <dbReference type="ARBA" id="ARBA00051975"/>
    </source>
</evidence>
<dbReference type="GO" id="GO:0140932">
    <property type="term" value="F:5'-(N(7)-methyl 5'-triphosphoguanosine)-[mRNA] diphosphatase activity"/>
    <property type="evidence" value="ECO:0007669"/>
    <property type="project" value="UniProtKB-EC"/>
</dbReference>
<dbReference type="SUPFAM" id="SSF102860">
    <property type="entry name" value="mRNA decapping enzyme DcpS N-terminal domain"/>
    <property type="match status" value="1"/>
</dbReference>
<evidence type="ECO:0000256" key="40">
    <source>
        <dbReference type="ARBA" id="ARBA00076532"/>
    </source>
</evidence>
<evidence type="ECO:0000256" key="18">
    <source>
        <dbReference type="ARBA" id="ARBA00029885"/>
    </source>
</evidence>
<dbReference type="SUPFAM" id="SSF54197">
    <property type="entry name" value="HIT-like"/>
    <property type="match status" value="1"/>
</dbReference>
<evidence type="ECO:0000256" key="15">
    <source>
        <dbReference type="ARBA" id="ARBA00023136"/>
    </source>
</evidence>
<sequence length="609" mass="69780">MADTAPQLKRKREQEAEEEETPSTEEKEAGVGNGTSAPVRLPFSGFRVQKVLRESARDKIIFLHGKVNEDSGDTHGEDAVVILEKTPFQVEHAAQLLTGSPELKLQFSNDIYSTYNLFPPRHLSDIKTTVVYPATEKHLQKYMRQDLRLIRETGDDYRTITLPYLESQSLSIQWVYNILDKKAEADRIVFENPDPSDGFVLIPDLKWNQQQLDDLYLIAICHRRGIRSLRDLTPEHLPLLRNILREGQEAILKRYQVARGSRDDTSPQEPCYLLRNMTSKSHWKLLALALILVVVMVWYSISREDKYIEFFYFPISEKKEPCFQGEAERQASKIFGNRSREQPIFLQLKDYFWVKTPSTYELPFGTKGSEDLLLRVLAITSYSIPESIKSLECRRCVVVGNGHRLRNSSLGGVINKYDVVIRLNNAPVAGYEGDVGSKTTIRLFYPESAHFDPKIENNPDTLLVLVAFKAMDFHWIETILSDKKRVRKGFWKQPPLIWDVNPKQVRILNPFFMEIAADKLLSLPIQQPRKIKQKPTTGLLAITLALHLCDLVHIAGFGYPDASNKKQTIHYYEQITLKSMAGSGHNVSQEAIAIKRMLEMGAVKNLTYF</sequence>
<dbReference type="PANTHER" id="PTHR13713">
    <property type="entry name" value="SIALYLTRANSFERASE"/>
    <property type="match status" value="1"/>
</dbReference>
<dbReference type="InterPro" id="IPR008594">
    <property type="entry name" value="DcpS/DCS2"/>
</dbReference>
<dbReference type="EC" id="2.4.3.2" evidence="25"/>
<feature type="transmembrane region" description="Helical" evidence="44">
    <location>
        <begin position="283"/>
        <end position="301"/>
    </location>
</feature>
<evidence type="ECO:0000256" key="24">
    <source>
        <dbReference type="ARBA" id="ARBA00036292"/>
    </source>
</evidence>
<keyword evidence="15 44" id="KW-0472">Membrane</keyword>
<comment type="catalytic activity">
    <reaction evidence="35">
        <text>a beta-D-galactosyl-(1-&gt;3)-N-acetyl-beta-D-galactosaminyl derivative + CMP-N-acetyl-beta-neuraminate = an N-acetyl-alpha-neuraminyl-(2-&gt;3)-beta-D-galactosyl-(1-&gt;3)-N-acetyl-beta-D-galactosaminyl derivative + CMP + H(+)</text>
        <dbReference type="Rhea" id="RHEA:52380"/>
        <dbReference type="ChEBI" id="CHEBI:15378"/>
        <dbReference type="ChEBI" id="CHEBI:57812"/>
        <dbReference type="ChEBI" id="CHEBI:60377"/>
        <dbReference type="ChEBI" id="CHEBI:136588"/>
        <dbReference type="ChEBI" id="CHEBI:136589"/>
        <dbReference type="EC" id="2.4.3.2"/>
    </reaction>
    <physiologicalReaction direction="left-to-right" evidence="35">
        <dbReference type="Rhea" id="RHEA:52381"/>
    </physiologicalReaction>
</comment>
<keyword evidence="14" id="KW-0443">Lipid metabolism</keyword>
<evidence type="ECO:0000256" key="6">
    <source>
        <dbReference type="ARBA" id="ARBA00012520"/>
    </source>
</evidence>
<comment type="subunit">
    <text evidence="5">Homodimer. Associates with components of the exosome multienzyme ribonuclease complex, such as EXOSC3 and EXOSC4. Interacts with NDOR1.</text>
</comment>
<keyword evidence="8" id="KW-0328">Glycosyltransferase</keyword>
<evidence type="ECO:0000256" key="5">
    <source>
        <dbReference type="ARBA" id="ARBA00011140"/>
    </source>
</evidence>
<organism evidence="45 46">
    <name type="scientific">Mus caroli</name>
    <name type="common">Ryukyu mouse</name>
    <name type="synonym">Ricefield mouse</name>
    <dbReference type="NCBI Taxonomy" id="10089"/>
    <lineage>
        <taxon>Eukaryota</taxon>
        <taxon>Metazoa</taxon>
        <taxon>Chordata</taxon>
        <taxon>Craniata</taxon>
        <taxon>Vertebrata</taxon>
        <taxon>Euteleostomi</taxon>
        <taxon>Mammalia</taxon>
        <taxon>Eutheria</taxon>
        <taxon>Euarchontoglires</taxon>
        <taxon>Glires</taxon>
        <taxon>Rodentia</taxon>
        <taxon>Myomorpha</taxon>
        <taxon>Muroidea</taxon>
        <taxon>Muridae</taxon>
        <taxon>Murinae</taxon>
        <taxon>Mus</taxon>
        <taxon>Mus</taxon>
    </lineage>
</organism>
<evidence type="ECO:0000256" key="2">
    <source>
        <dbReference type="ARBA" id="ARBA00004922"/>
    </source>
</evidence>
<comment type="catalytic activity">
    <reaction evidence="30">
        <text>a neolactoside nLc4Cer(d18:1(4E)) + CMP-N-acetyl-beta-neuraminate = a neolactoside IV(3)-alpha-NeuAc-nLc4Cer(d18:1(4E)) + CMP + H(+)</text>
        <dbReference type="Rhea" id="RHEA:18913"/>
        <dbReference type="ChEBI" id="CHEBI:15378"/>
        <dbReference type="ChEBI" id="CHEBI:17006"/>
        <dbReference type="ChEBI" id="CHEBI:57812"/>
        <dbReference type="ChEBI" id="CHEBI:58665"/>
        <dbReference type="ChEBI" id="CHEBI:60377"/>
        <dbReference type="EC" id="2.4.3.6"/>
    </reaction>
    <physiologicalReaction direction="left-to-right" evidence="30">
        <dbReference type="Rhea" id="RHEA:18914"/>
    </physiologicalReaction>
</comment>
<dbReference type="EC" id="2.4.3.4" evidence="26"/>
<evidence type="ECO:0000256" key="30">
    <source>
        <dbReference type="ARBA" id="ARBA00048162"/>
    </source>
</evidence>
<evidence type="ECO:0000256" key="42">
    <source>
        <dbReference type="ARBA" id="ARBA00082801"/>
    </source>
</evidence>
<dbReference type="GO" id="GO:0047288">
    <property type="term" value="F:beta-D-galactosyl-(1-&gt;3)-N-acetyl-beta-D-galactosaminide alpha-2,3- sialyltransferase"/>
    <property type="evidence" value="ECO:0007669"/>
    <property type="project" value="UniProtKB-EC"/>
</dbReference>
<comment type="subcellular location">
    <subcellularLocation>
        <location evidence="1">Golgi apparatus</location>
        <location evidence="1">Golgi stack membrane</location>
        <topology evidence="1">Single-pass type II membrane protein</topology>
    </subcellularLocation>
</comment>
<accession>A0A6P7R984</accession>
<evidence type="ECO:0000256" key="25">
    <source>
        <dbReference type="ARBA" id="ARBA00039106"/>
    </source>
</evidence>
<evidence type="ECO:0000256" key="36">
    <source>
        <dbReference type="ARBA" id="ARBA00052660"/>
    </source>
</evidence>
<dbReference type="Pfam" id="PF00777">
    <property type="entry name" value="Glyco_transf_29"/>
    <property type="match status" value="1"/>
</dbReference>
<evidence type="ECO:0000256" key="14">
    <source>
        <dbReference type="ARBA" id="ARBA00023098"/>
    </source>
</evidence>
<comment type="catalytic activity">
    <reaction evidence="31">
        <text>a 5'-end (N(7)-methyl 5'-triphosphoguanosine)-ribonucleoside in mRNA + H2O = N(7)-methyl-GMP + a 5'-end diphospho-ribonucleoside in mRNA + 2 H(+)</text>
        <dbReference type="Rhea" id="RHEA:65388"/>
        <dbReference type="Rhea" id="RHEA-COMP:17165"/>
        <dbReference type="Rhea" id="RHEA-COMP:17167"/>
        <dbReference type="ChEBI" id="CHEBI:15377"/>
        <dbReference type="ChEBI" id="CHEBI:15378"/>
        <dbReference type="ChEBI" id="CHEBI:58285"/>
        <dbReference type="ChEBI" id="CHEBI:156461"/>
        <dbReference type="ChEBI" id="CHEBI:167616"/>
        <dbReference type="EC" id="3.6.1.59"/>
    </reaction>
</comment>
<keyword evidence="13" id="KW-0333">Golgi apparatus</keyword>
<proteinExistence type="inferred from homology"/>
<comment type="pathway">
    <text evidence="2">Protein modification; protein glycosylation.</text>
</comment>
<evidence type="ECO:0000256" key="16">
    <source>
        <dbReference type="ARBA" id="ARBA00023157"/>
    </source>
</evidence>
<evidence type="ECO:0000256" key="22">
    <source>
        <dbReference type="ARBA" id="ARBA00030830"/>
    </source>
</evidence>
<evidence type="ECO:0000313" key="45">
    <source>
        <dbReference type="Proteomes" id="UP000515126"/>
    </source>
</evidence>
<evidence type="ECO:0000256" key="10">
    <source>
        <dbReference type="ARBA" id="ARBA00022692"/>
    </source>
</evidence>
<evidence type="ECO:0000256" key="39">
    <source>
        <dbReference type="ARBA" id="ARBA00076295"/>
    </source>
</evidence>
<evidence type="ECO:0000313" key="46">
    <source>
        <dbReference type="RefSeq" id="XP_029337773.1"/>
    </source>
</evidence>
<feature type="region of interest" description="Disordered" evidence="43">
    <location>
        <begin position="1"/>
        <end position="36"/>
    </location>
</feature>
<dbReference type="CDD" id="cd23982">
    <property type="entry name" value="GT29_ST3GAL4"/>
    <property type="match status" value="1"/>
</dbReference>
<evidence type="ECO:0000256" key="12">
    <source>
        <dbReference type="ARBA" id="ARBA00022989"/>
    </source>
</evidence>
<evidence type="ECO:0000256" key="1">
    <source>
        <dbReference type="ARBA" id="ARBA00004447"/>
    </source>
</evidence>
<comment type="catalytic activity">
    <reaction evidence="24">
        <text>a beta-D-galactosyl-(1-&gt;3)-N-acetyl-alpha-D-galactosaminyl derivative + CMP-N-acetyl-beta-neuraminate = an N-acetyl-alpha-neuraminyl-(2-&gt;3)-beta-D-galactosyl-(1-&gt;3)-N-acetyl-alpha-D-galactosaminyl derivative + CMP + H(+)</text>
        <dbReference type="Rhea" id="RHEA:21616"/>
        <dbReference type="ChEBI" id="CHEBI:15378"/>
        <dbReference type="ChEBI" id="CHEBI:57812"/>
        <dbReference type="ChEBI" id="CHEBI:60377"/>
        <dbReference type="ChEBI" id="CHEBI:133470"/>
        <dbReference type="ChEBI" id="CHEBI:139596"/>
        <dbReference type="EC" id="2.4.3.4"/>
    </reaction>
    <physiologicalReaction direction="left-to-right" evidence="24">
        <dbReference type="Rhea" id="RHEA:21617"/>
    </physiologicalReaction>
</comment>
<dbReference type="AlphaFoldDB" id="A0A6P7R984"/>
<dbReference type="Gene3D" id="3.30.200.40">
    <property type="entry name" value="Scavenger mRNA decapping enzyme, N-terminal domain"/>
    <property type="match status" value="1"/>
</dbReference>
<evidence type="ECO:0000256" key="33">
    <source>
        <dbReference type="ARBA" id="ARBA00049726"/>
    </source>
</evidence>
<evidence type="ECO:0000256" key="4">
    <source>
        <dbReference type="ARBA" id="ARBA00010208"/>
    </source>
</evidence>